<name>W2R979_PHYN3</name>
<feature type="compositionally biased region" description="Polar residues" evidence="1">
    <location>
        <begin position="8"/>
        <end position="21"/>
    </location>
</feature>
<dbReference type="GeneID" id="20172272"/>
<gene>
    <name evidence="2" type="ORF">PPTG_02015</name>
</gene>
<reference evidence="3" key="1">
    <citation type="submission" date="2011-12" db="EMBL/GenBank/DDBJ databases">
        <authorList>
            <consortium name="The Broad Institute Genome Sequencing Platform"/>
            <person name="Russ C."/>
            <person name="Tyler B."/>
            <person name="Panabieres F."/>
            <person name="Shan W."/>
            <person name="Tripathy S."/>
            <person name="Grunwald N."/>
            <person name="Machado M."/>
            <person name="Young S.K."/>
            <person name="Zeng Q."/>
            <person name="Gargeya S."/>
            <person name="Fitzgerald M."/>
            <person name="Haas B."/>
            <person name="Abouelleil A."/>
            <person name="Alvarado L."/>
            <person name="Arachchi H.M."/>
            <person name="Berlin A."/>
            <person name="Chapman S.B."/>
            <person name="Gearin G."/>
            <person name="Goldberg J."/>
            <person name="Griggs A."/>
            <person name="Gujja S."/>
            <person name="Hansen M."/>
            <person name="Heiman D."/>
            <person name="Howarth C."/>
            <person name="Larimer J."/>
            <person name="Lui A."/>
            <person name="MacDonald P.J.P."/>
            <person name="McCowen C."/>
            <person name="Montmayeur A."/>
            <person name="Murphy C."/>
            <person name="Neiman D."/>
            <person name="Pearson M."/>
            <person name="Priest M."/>
            <person name="Roberts A."/>
            <person name="Saif S."/>
            <person name="Shea T."/>
            <person name="Sisk P."/>
            <person name="Stolte C."/>
            <person name="Sykes S."/>
            <person name="Wortman J."/>
            <person name="Nusbaum C."/>
            <person name="Birren B."/>
        </authorList>
    </citation>
    <scope>NUCLEOTIDE SEQUENCE [LARGE SCALE GENOMIC DNA]</scope>
    <source>
        <strain evidence="3">INRA-310</strain>
    </source>
</reference>
<feature type="region of interest" description="Disordered" evidence="1">
    <location>
        <begin position="1"/>
        <end position="50"/>
    </location>
</feature>
<organism evidence="2 3">
    <name type="scientific">Phytophthora nicotianae (strain INRA-310)</name>
    <name type="common">Phytophthora parasitica</name>
    <dbReference type="NCBI Taxonomy" id="761204"/>
    <lineage>
        <taxon>Eukaryota</taxon>
        <taxon>Sar</taxon>
        <taxon>Stramenopiles</taxon>
        <taxon>Oomycota</taxon>
        <taxon>Peronosporomycetes</taxon>
        <taxon>Peronosporales</taxon>
        <taxon>Peronosporaceae</taxon>
        <taxon>Phytophthora</taxon>
    </lineage>
</organism>
<dbReference type="EMBL" id="KI669563">
    <property type="protein sequence ID" value="ETN21947.1"/>
    <property type="molecule type" value="Genomic_DNA"/>
</dbReference>
<feature type="compositionally biased region" description="Low complexity" evidence="1">
    <location>
        <begin position="22"/>
        <end position="50"/>
    </location>
</feature>
<dbReference type="VEuPathDB" id="FungiDB:PPTG_02015"/>
<dbReference type="Proteomes" id="UP000018817">
    <property type="component" value="Unassembled WGS sequence"/>
</dbReference>
<accession>W2R979</accession>
<reference evidence="2 3" key="2">
    <citation type="submission" date="2013-11" db="EMBL/GenBank/DDBJ databases">
        <title>The Genome Sequence of Phytophthora parasitica INRA-310.</title>
        <authorList>
            <consortium name="The Broad Institute Genomics Platform"/>
            <person name="Russ C."/>
            <person name="Tyler B."/>
            <person name="Panabieres F."/>
            <person name="Shan W."/>
            <person name="Tripathy S."/>
            <person name="Grunwald N."/>
            <person name="Machado M."/>
            <person name="Johnson C.S."/>
            <person name="Arredondo F."/>
            <person name="Hong C."/>
            <person name="Coffey M."/>
            <person name="Young S.K."/>
            <person name="Zeng Q."/>
            <person name="Gargeya S."/>
            <person name="Fitzgerald M."/>
            <person name="Abouelleil A."/>
            <person name="Alvarado L."/>
            <person name="Chapman S.B."/>
            <person name="Gainer-Dewar J."/>
            <person name="Goldberg J."/>
            <person name="Griggs A."/>
            <person name="Gujja S."/>
            <person name="Hansen M."/>
            <person name="Howarth C."/>
            <person name="Imamovic A."/>
            <person name="Ireland A."/>
            <person name="Larimer J."/>
            <person name="McCowan C."/>
            <person name="Murphy C."/>
            <person name="Pearson M."/>
            <person name="Poon T.W."/>
            <person name="Priest M."/>
            <person name="Roberts A."/>
            <person name="Saif S."/>
            <person name="Shea T."/>
            <person name="Sykes S."/>
            <person name="Wortman J."/>
            <person name="Nusbaum C."/>
            <person name="Birren B."/>
        </authorList>
    </citation>
    <scope>NUCLEOTIDE SEQUENCE [LARGE SCALE GENOMIC DNA]</scope>
    <source>
        <strain evidence="2 3">INRA-310</strain>
    </source>
</reference>
<dbReference type="AlphaFoldDB" id="W2R979"/>
<sequence>MAGASAPPSCSTMTSSITNVPTSSAAGGLSTSGSASGSTGSSAANATSSIGRVTSGTGSTSFTGVCGGFSFPPVVPCGGPQTGTSTSTSFAPSSFPTSFEAPFPGTGSVLFGFGYGGFGLPATCTQVPGYSSAYGAGGGSFGIKEIFNKPPVMKRSFDLYADQHKTF</sequence>
<evidence type="ECO:0000313" key="3">
    <source>
        <dbReference type="Proteomes" id="UP000018817"/>
    </source>
</evidence>
<evidence type="ECO:0000313" key="2">
    <source>
        <dbReference type="EMBL" id="ETN21947.1"/>
    </source>
</evidence>
<dbReference type="RefSeq" id="XP_008893654.1">
    <property type="nucleotide sequence ID" value="XM_008895406.1"/>
</dbReference>
<evidence type="ECO:0000256" key="1">
    <source>
        <dbReference type="SAM" id="MobiDB-lite"/>
    </source>
</evidence>
<protein>
    <submittedName>
        <fullName evidence="2">Uncharacterized protein</fullName>
    </submittedName>
</protein>
<proteinExistence type="predicted"/>